<feature type="region of interest" description="Disordered" evidence="1">
    <location>
        <begin position="1"/>
        <end position="40"/>
    </location>
</feature>
<evidence type="ECO:0000256" key="1">
    <source>
        <dbReference type="SAM" id="MobiDB-lite"/>
    </source>
</evidence>
<reference evidence="2 3" key="2">
    <citation type="submission" date="2019-04" db="EMBL/GenBank/DDBJ databases">
        <title>The genome sequence of big-headed turtle.</title>
        <authorList>
            <person name="Gong S."/>
        </authorList>
    </citation>
    <scope>NUCLEOTIDE SEQUENCE [LARGE SCALE GENOMIC DNA]</scope>
    <source>
        <strain evidence="2">DO16091913</strain>
        <tissue evidence="2">Muscle</tissue>
    </source>
</reference>
<dbReference type="AlphaFoldDB" id="A0A4D9E0T9"/>
<accession>A0A4D9E0T9</accession>
<proteinExistence type="predicted"/>
<name>A0A4D9E0T9_9SAUR</name>
<keyword evidence="2" id="KW-0808">Transferase</keyword>
<dbReference type="GO" id="GO:0016740">
    <property type="term" value="F:transferase activity"/>
    <property type="evidence" value="ECO:0007669"/>
    <property type="project" value="UniProtKB-KW"/>
</dbReference>
<comment type="caution">
    <text evidence="2">The sequence shown here is derived from an EMBL/GenBank/DDBJ whole genome shotgun (WGS) entry which is preliminary data.</text>
</comment>
<feature type="compositionally biased region" description="Low complexity" evidence="1">
    <location>
        <begin position="18"/>
        <end position="36"/>
    </location>
</feature>
<reference evidence="2 3" key="1">
    <citation type="submission" date="2019-04" db="EMBL/GenBank/DDBJ databases">
        <title>Draft genome of the big-headed turtle Platysternon megacephalum.</title>
        <authorList>
            <person name="Gong S."/>
        </authorList>
    </citation>
    <scope>NUCLEOTIDE SEQUENCE [LARGE SCALE GENOMIC DNA]</scope>
    <source>
        <strain evidence="2">DO16091913</strain>
        <tissue evidence="2">Muscle</tissue>
    </source>
</reference>
<dbReference type="Proteomes" id="UP000297703">
    <property type="component" value="Unassembled WGS sequence"/>
</dbReference>
<protein>
    <submittedName>
        <fullName evidence="2">Lactosylceramide 1,3-N-acetyl-beta-D-glucosaminyltransferase</fullName>
    </submittedName>
</protein>
<dbReference type="EMBL" id="QXTE01000261">
    <property type="protein sequence ID" value="TFK00670.1"/>
    <property type="molecule type" value="Genomic_DNA"/>
</dbReference>
<evidence type="ECO:0000313" key="2">
    <source>
        <dbReference type="EMBL" id="TFK00670.1"/>
    </source>
</evidence>
<gene>
    <name evidence="2" type="ORF">DR999_PMT17205</name>
</gene>
<evidence type="ECO:0000313" key="3">
    <source>
        <dbReference type="Proteomes" id="UP000297703"/>
    </source>
</evidence>
<sequence>MKHHWGMTRSQRRLPSPGTALGLLARGSGSSSIAGSPDQIRMLPGNCRPLHLTHLVLSQDAPPSAPGVEGRKLAYRKKSLWASLRKSGISGSVHFGHPLT</sequence>
<keyword evidence="3" id="KW-1185">Reference proteome</keyword>
<organism evidence="2 3">
    <name type="scientific">Platysternon megacephalum</name>
    <name type="common">big-headed turtle</name>
    <dbReference type="NCBI Taxonomy" id="55544"/>
    <lineage>
        <taxon>Eukaryota</taxon>
        <taxon>Metazoa</taxon>
        <taxon>Chordata</taxon>
        <taxon>Craniata</taxon>
        <taxon>Vertebrata</taxon>
        <taxon>Euteleostomi</taxon>
        <taxon>Archelosauria</taxon>
        <taxon>Testudinata</taxon>
        <taxon>Testudines</taxon>
        <taxon>Cryptodira</taxon>
        <taxon>Durocryptodira</taxon>
        <taxon>Testudinoidea</taxon>
        <taxon>Platysternidae</taxon>
        <taxon>Platysternon</taxon>
    </lineage>
</organism>
<feature type="compositionally biased region" description="Basic residues" evidence="1">
    <location>
        <begin position="1"/>
        <end position="12"/>
    </location>
</feature>